<evidence type="ECO:0000259" key="4">
    <source>
        <dbReference type="PROSITE" id="PS51688"/>
    </source>
</evidence>
<keyword evidence="3" id="KW-0175">Coiled coil</keyword>
<evidence type="ECO:0000256" key="2">
    <source>
        <dbReference type="ARBA" id="ARBA00022732"/>
    </source>
</evidence>
<keyword evidence="2" id="KW-0946">Virion</keyword>
<evidence type="ECO:0000256" key="3">
    <source>
        <dbReference type="SAM" id="Coils"/>
    </source>
</evidence>
<gene>
    <name evidence="5" type="ORF">WFI_00036</name>
</gene>
<accession>A0A482N4G8</accession>
<feature type="domain" description="Peptidase S74" evidence="4">
    <location>
        <begin position="555"/>
        <end position="667"/>
    </location>
</feature>
<evidence type="ECO:0000313" key="6">
    <source>
        <dbReference type="Proteomes" id="UP000306493"/>
    </source>
</evidence>
<sequence>MAAGTLSVTNNSTAVTGDGTTLTALKAGDFLSLVVGQVPYTIAIASIESDTALTLALPFDGPTATGLAWDSVARDTMSLATMGVTVQAQKALRLMIADENNWRAIFGDAEEVTVTLPNGQVMQGMSWGYLSSLLKEVDPVEMRDLQQQAAASEAAALVSRNEAEGFKNDANTIKTQTDQIKADTQAIHDATNTIKTQTDQIKTDTQAIKDQTNQIKTDTGVIRDEANTAKTDAQAASTAAQGFRDQAEEWAQSVNADNLLTKSGNLAGVADVQTSRTNLELGEGNEPIFKGALAVKSAPDTVSAQGGMFQSKLRNSDGDDVVTTQSYAETQLGVGKHTIGVITPSGAHYYQLDVEGNFNGFKRLSSAAGGEVLLNGVDSNTVQLLSLNPPKPNDYTGFTRYNWQNSAVFTGPIRQGGTGLEAYEVYVLNAGVAEWRYRFRPDGKMSARRLIAEGFQTGWDQPNNYGDSGVWLSDVGNNDGGWVPAISWRSQSTGGYPIRATWGLISQGAANWPRAALRCRGDGENWTNFEFVVNSCDIQVSGTFGAYTFSKAPTSDRDLKHDIKYTEGKESYDRVMQWLPTMFKYKGSEIQRYGLIAQDLVKIDPQYVKIIPGALKNPDLVGAEGFKAEDGDYYDDTLALDSNVMLTDMACAMVFMGRKVEDMQKELEELKAAVAALTKA</sequence>
<reference evidence="5 6" key="1">
    <citation type="submission" date="2019-01" db="EMBL/GenBank/DDBJ databases">
        <title>Still something new to discover - new insights into E. coli phage diversity and taxonomy.</title>
        <authorList>
            <person name="Korf I.H.E."/>
            <person name="Adriaennsens E."/>
            <person name="Dreiseikelmann B."/>
            <person name="Kropinski A."/>
            <person name="Nimtz M."/>
            <person name="Meier-Kolthoff J.P."/>
            <person name="Rohde M."/>
            <person name="van Raaij M."/>
            <person name="Wittmann J."/>
        </authorList>
    </citation>
    <scope>NUCLEOTIDE SEQUENCE [LARGE SCALE GENOMIC DNA]</scope>
</reference>
<evidence type="ECO:0000313" key="5">
    <source>
        <dbReference type="EMBL" id="QBQ80603.1"/>
    </source>
</evidence>
<dbReference type="GO" id="GO:0098015">
    <property type="term" value="C:virus tail"/>
    <property type="evidence" value="ECO:0007669"/>
    <property type="project" value="UniProtKB-KW"/>
</dbReference>
<evidence type="ECO:0000256" key="1">
    <source>
        <dbReference type="ARBA" id="ARBA00004328"/>
    </source>
</evidence>
<dbReference type="EMBL" id="MK373791">
    <property type="protein sequence ID" value="QBQ80603.1"/>
    <property type="molecule type" value="Genomic_DNA"/>
</dbReference>
<keyword evidence="2" id="KW-1227">Viral tail protein</keyword>
<protein>
    <submittedName>
        <fullName evidence="5">Putative tail fiber protein</fullName>
    </submittedName>
</protein>
<dbReference type="Pfam" id="PF13884">
    <property type="entry name" value="Peptidase_S74"/>
    <property type="match status" value="1"/>
</dbReference>
<proteinExistence type="predicted"/>
<comment type="subcellular location">
    <subcellularLocation>
        <location evidence="1">Virion</location>
    </subcellularLocation>
</comment>
<name>A0A482N4G8_9CAUD</name>
<feature type="coiled-coil region" evidence="3">
    <location>
        <begin position="653"/>
        <end position="680"/>
    </location>
</feature>
<organism evidence="5 6">
    <name type="scientific">Escherichia phage vB_EcoS_WFI</name>
    <dbReference type="NCBI Taxonomy" id="2508187"/>
    <lineage>
        <taxon>Viruses</taxon>
        <taxon>Duplodnaviria</taxon>
        <taxon>Heunggongvirae</taxon>
        <taxon>Uroviricota</taxon>
        <taxon>Caudoviricetes</taxon>
        <taxon>Dhillonvirus</taxon>
        <taxon>Dhillonvirus WF1</taxon>
    </lineage>
</organism>
<dbReference type="InterPro" id="IPR030392">
    <property type="entry name" value="S74_ICA"/>
</dbReference>
<dbReference type="Proteomes" id="UP000306493">
    <property type="component" value="Segment"/>
</dbReference>
<dbReference type="PROSITE" id="PS51688">
    <property type="entry name" value="ICA"/>
    <property type="match status" value="1"/>
</dbReference>
<keyword evidence="6" id="KW-1185">Reference proteome</keyword>